<dbReference type="Proteomes" id="UP000626092">
    <property type="component" value="Unassembled WGS sequence"/>
</dbReference>
<reference evidence="1" key="1">
    <citation type="submission" date="2019-11" db="EMBL/GenBank/DDBJ databases">
        <authorList>
            <person name="Liu Y."/>
            <person name="Hou J."/>
            <person name="Li T.-Q."/>
            <person name="Guan C.-H."/>
            <person name="Wu X."/>
            <person name="Wu H.-Z."/>
            <person name="Ling F."/>
            <person name="Zhang R."/>
            <person name="Shi X.-G."/>
            <person name="Ren J.-P."/>
            <person name="Chen E.-F."/>
            <person name="Sun J.-M."/>
        </authorList>
    </citation>
    <scope>NUCLEOTIDE SEQUENCE</scope>
    <source>
        <strain evidence="1">Adult_tree_wgs_1</strain>
        <tissue evidence="1">Leaves</tissue>
    </source>
</reference>
<evidence type="ECO:0000313" key="1">
    <source>
        <dbReference type="EMBL" id="KAF7148216.1"/>
    </source>
</evidence>
<accession>A0A834H5P4</accession>
<keyword evidence="2" id="KW-1185">Reference proteome</keyword>
<organism evidence="1 2">
    <name type="scientific">Rhododendron simsii</name>
    <name type="common">Sims's rhododendron</name>
    <dbReference type="NCBI Taxonomy" id="118357"/>
    <lineage>
        <taxon>Eukaryota</taxon>
        <taxon>Viridiplantae</taxon>
        <taxon>Streptophyta</taxon>
        <taxon>Embryophyta</taxon>
        <taxon>Tracheophyta</taxon>
        <taxon>Spermatophyta</taxon>
        <taxon>Magnoliopsida</taxon>
        <taxon>eudicotyledons</taxon>
        <taxon>Gunneridae</taxon>
        <taxon>Pentapetalae</taxon>
        <taxon>asterids</taxon>
        <taxon>Ericales</taxon>
        <taxon>Ericaceae</taxon>
        <taxon>Ericoideae</taxon>
        <taxon>Rhodoreae</taxon>
        <taxon>Rhododendron</taxon>
    </lineage>
</organism>
<dbReference type="EMBL" id="WJXA01000003">
    <property type="protein sequence ID" value="KAF7148216.1"/>
    <property type="molecule type" value="Genomic_DNA"/>
</dbReference>
<evidence type="ECO:0000313" key="2">
    <source>
        <dbReference type="Proteomes" id="UP000626092"/>
    </source>
</evidence>
<sequence length="200" mass="22587">MKLVAKAVAALTLRGMMYRGFPNLKKLLSPEQLDSEGVHALIGIAEETISVKEFPILREHGCWRDIGASHHSVRDCETVQRILDDRGLKCYLGKHLEVQVPSYKFYNLSAKAARENGEEVVRLEHFALVVIAWKLQKDRPSKMAMDAKTCPANVGIIGDVELLVAEPRVKSWRSDGFKRLPEDVMMKIMNECCVGGWMQH</sequence>
<proteinExistence type="predicted"/>
<name>A0A834H5P4_RHOSS</name>
<protein>
    <submittedName>
        <fullName evidence="1">Uncharacterized protein</fullName>
    </submittedName>
</protein>
<dbReference type="OrthoDB" id="10472704at2759"/>
<dbReference type="AlphaFoldDB" id="A0A834H5P4"/>
<comment type="caution">
    <text evidence="1">The sequence shown here is derived from an EMBL/GenBank/DDBJ whole genome shotgun (WGS) entry which is preliminary data.</text>
</comment>
<gene>
    <name evidence="1" type="ORF">RHSIM_Rhsim03G0258300</name>
</gene>